<dbReference type="AlphaFoldDB" id="A0A673FZS5"/>
<reference evidence="3" key="1">
    <citation type="submission" date="2025-08" db="UniProtKB">
        <authorList>
            <consortium name="Ensembl"/>
        </authorList>
    </citation>
    <scope>IDENTIFICATION</scope>
</reference>
<sequence length="200" mass="23590">MDVEMLLSEHRELFDKSHTDYKNQDKKEVLWQRIAEKIAIDVDRLQKKKKKPWKFMKVMEFLAASTEPRRYKQQYFLVFYGDGSDSEQATCSSGASSTSSEPVQSSSKKRKQPDTQDFMERYLAAKEAREREERRELRREDNVSLFLQNLAPTIRRLPPPNTEYGHTDIPLSPQQPVYYHRAPPQTPPRYNNSANSWYPL</sequence>
<name>A0A673FZS5_9TELE</name>
<dbReference type="Pfam" id="PF10545">
    <property type="entry name" value="MADF_DNA_bdg"/>
    <property type="match status" value="1"/>
</dbReference>
<evidence type="ECO:0000256" key="1">
    <source>
        <dbReference type="SAM" id="MobiDB-lite"/>
    </source>
</evidence>
<feature type="region of interest" description="Disordered" evidence="1">
    <location>
        <begin position="154"/>
        <end position="200"/>
    </location>
</feature>
<evidence type="ECO:0000313" key="4">
    <source>
        <dbReference type="Proteomes" id="UP000472270"/>
    </source>
</evidence>
<feature type="compositionally biased region" description="Polar residues" evidence="1">
    <location>
        <begin position="188"/>
        <end position="200"/>
    </location>
</feature>
<feature type="compositionally biased region" description="Low complexity" evidence="1">
    <location>
        <begin position="89"/>
        <end position="106"/>
    </location>
</feature>
<evidence type="ECO:0000259" key="2">
    <source>
        <dbReference type="Pfam" id="PF10545"/>
    </source>
</evidence>
<reference evidence="3" key="2">
    <citation type="submission" date="2025-09" db="UniProtKB">
        <authorList>
            <consortium name="Ensembl"/>
        </authorList>
    </citation>
    <scope>IDENTIFICATION</scope>
</reference>
<accession>A0A673FZS5</accession>
<organism evidence="3 4">
    <name type="scientific">Sinocyclocheilus rhinocerous</name>
    <dbReference type="NCBI Taxonomy" id="307959"/>
    <lineage>
        <taxon>Eukaryota</taxon>
        <taxon>Metazoa</taxon>
        <taxon>Chordata</taxon>
        <taxon>Craniata</taxon>
        <taxon>Vertebrata</taxon>
        <taxon>Euteleostomi</taxon>
        <taxon>Actinopterygii</taxon>
        <taxon>Neopterygii</taxon>
        <taxon>Teleostei</taxon>
        <taxon>Ostariophysi</taxon>
        <taxon>Cypriniformes</taxon>
        <taxon>Cyprinidae</taxon>
        <taxon>Cyprininae</taxon>
        <taxon>Sinocyclocheilus</taxon>
    </lineage>
</organism>
<feature type="domain" description="MADF" evidence="2">
    <location>
        <begin position="8"/>
        <end position="48"/>
    </location>
</feature>
<dbReference type="Proteomes" id="UP000472270">
    <property type="component" value="Unassembled WGS sequence"/>
</dbReference>
<evidence type="ECO:0000313" key="3">
    <source>
        <dbReference type="Ensembl" id="ENSSRHP00000008464.1"/>
    </source>
</evidence>
<dbReference type="InterPro" id="IPR006578">
    <property type="entry name" value="MADF-dom"/>
</dbReference>
<proteinExistence type="predicted"/>
<keyword evidence="4" id="KW-1185">Reference proteome</keyword>
<feature type="region of interest" description="Disordered" evidence="1">
    <location>
        <begin position="88"/>
        <end position="116"/>
    </location>
</feature>
<dbReference type="Ensembl" id="ENSSRHT00000008723.1">
    <property type="protein sequence ID" value="ENSSRHP00000008464.1"/>
    <property type="gene ID" value="ENSSRHG00000004894.1"/>
</dbReference>
<protein>
    <recommendedName>
        <fullName evidence="2">MADF domain-containing protein</fullName>
    </recommendedName>
</protein>